<dbReference type="InterPro" id="IPR045340">
    <property type="entry name" value="DUF6533"/>
</dbReference>
<evidence type="ECO:0000313" key="3">
    <source>
        <dbReference type="EMBL" id="KZP07341.1"/>
    </source>
</evidence>
<evidence type="ECO:0000259" key="2">
    <source>
        <dbReference type="Pfam" id="PF20151"/>
    </source>
</evidence>
<keyword evidence="1" id="KW-1133">Transmembrane helix</keyword>
<reference evidence="3 4" key="1">
    <citation type="journal article" date="2016" name="Mol. Biol. Evol.">
        <title>Comparative Genomics of Early-Diverging Mushroom-Forming Fungi Provides Insights into the Origins of Lignocellulose Decay Capabilities.</title>
        <authorList>
            <person name="Nagy L.G."/>
            <person name="Riley R."/>
            <person name="Tritt A."/>
            <person name="Adam C."/>
            <person name="Daum C."/>
            <person name="Floudas D."/>
            <person name="Sun H."/>
            <person name="Yadav J.S."/>
            <person name="Pangilinan J."/>
            <person name="Larsson K.H."/>
            <person name="Matsuura K."/>
            <person name="Barry K."/>
            <person name="Labutti K."/>
            <person name="Kuo R."/>
            <person name="Ohm R.A."/>
            <person name="Bhattacharya S.S."/>
            <person name="Shirouzu T."/>
            <person name="Yoshinaga Y."/>
            <person name="Martin F.M."/>
            <person name="Grigoriev I.V."/>
            <person name="Hibbett D.S."/>
        </authorList>
    </citation>
    <scope>NUCLEOTIDE SEQUENCE [LARGE SCALE GENOMIC DNA]</scope>
    <source>
        <strain evidence="3 4">CBS 109695</strain>
    </source>
</reference>
<dbReference type="Proteomes" id="UP000076532">
    <property type="component" value="Unassembled WGS sequence"/>
</dbReference>
<feature type="transmembrane region" description="Helical" evidence="1">
    <location>
        <begin position="67"/>
        <end position="91"/>
    </location>
</feature>
<dbReference type="Pfam" id="PF20151">
    <property type="entry name" value="DUF6533"/>
    <property type="match status" value="1"/>
</dbReference>
<keyword evidence="4" id="KW-1185">Reference proteome</keyword>
<dbReference type="OrthoDB" id="3038990at2759"/>
<gene>
    <name evidence="3" type="ORF">FIBSPDRAFT_939554</name>
</gene>
<dbReference type="EMBL" id="KV417754">
    <property type="protein sequence ID" value="KZP07341.1"/>
    <property type="molecule type" value="Genomic_DNA"/>
</dbReference>
<organism evidence="3 4">
    <name type="scientific">Athelia psychrophila</name>
    <dbReference type="NCBI Taxonomy" id="1759441"/>
    <lineage>
        <taxon>Eukaryota</taxon>
        <taxon>Fungi</taxon>
        <taxon>Dikarya</taxon>
        <taxon>Basidiomycota</taxon>
        <taxon>Agaricomycotina</taxon>
        <taxon>Agaricomycetes</taxon>
        <taxon>Agaricomycetidae</taxon>
        <taxon>Atheliales</taxon>
        <taxon>Atheliaceae</taxon>
        <taxon>Athelia</taxon>
    </lineage>
</organism>
<name>A0A167XLG3_9AGAM</name>
<feature type="transmembrane region" description="Helical" evidence="1">
    <location>
        <begin position="230"/>
        <end position="249"/>
    </location>
</feature>
<accession>A0A167XLG3</accession>
<keyword evidence="1" id="KW-0812">Transmembrane</keyword>
<evidence type="ECO:0000256" key="1">
    <source>
        <dbReference type="SAM" id="Phobius"/>
    </source>
</evidence>
<keyword evidence="1" id="KW-0472">Membrane</keyword>
<sequence length="329" mass="36125">MPKNTILLGSPDRSTLLKVDQVGRYINVACLCLCIWDWLISIPDEVEIAQRVFTGGRSGRLGRGVNIVYFVCRFSTFAMLLTCLLMDLVTLNSCAGLAHTMSVLFAVTQPATALLFYSRVSAIYLHEKRIVIFFGIFWLTIWACFLADAVYTSLDMGRIVGTDMCGFVKVGGGSSCIVIAVYDTFVYVAISWRLSSLSHTGGHWKARLASFTTGAGLYRLSKSLLRHGQLYYFATVGIIVTLAVFSMGVSPYINGQFVPFGYVIPTILACRLFRAVRIGAMSHNDTLPTLVGVSSAVFAPNSRNEHDHLRSDDIDVECEIEAGATNKPP</sequence>
<feature type="transmembrane region" description="Helical" evidence="1">
    <location>
        <begin position="97"/>
        <end position="118"/>
    </location>
</feature>
<evidence type="ECO:0000313" key="4">
    <source>
        <dbReference type="Proteomes" id="UP000076532"/>
    </source>
</evidence>
<feature type="transmembrane region" description="Helical" evidence="1">
    <location>
        <begin position="130"/>
        <end position="151"/>
    </location>
</feature>
<proteinExistence type="predicted"/>
<dbReference type="AlphaFoldDB" id="A0A167XLG3"/>
<feature type="transmembrane region" description="Helical" evidence="1">
    <location>
        <begin position="171"/>
        <end position="190"/>
    </location>
</feature>
<feature type="domain" description="DUF6533" evidence="2">
    <location>
        <begin position="25"/>
        <end position="77"/>
    </location>
</feature>
<feature type="transmembrane region" description="Helical" evidence="1">
    <location>
        <begin position="255"/>
        <end position="273"/>
    </location>
</feature>
<protein>
    <recommendedName>
        <fullName evidence="2">DUF6533 domain-containing protein</fullName>
    </recommendedName>
</protein>